<evidence type="ECO:0000256" key="1">
    <source>
        <dbReference type="ARBA" id="ARBA00004141"/>
    </source>
</evidence>
<organism evidence="7 8">
    <name type="scientific">Devosia salina</name>
    <dbReference type="NCBI Taxonomy" id="2860336"/>
    <lineage>
        <taxon>Bacteria</taxon>
        <taxon>Pseudomonadati</taxon>
        <taxon>Pseudomonadota</taxon>
        <taxon>Alphaproteobacteria</taxon>
        <taxon>Hyphomicrobiales</taxon>
        <taxon>Devosiaceae</taxon>
        <taxon>Devosia</taxon>
    </lineage>
</organism>
<dbReference type="InterPro" id="IPR002810">
    <property type="entry name" value="NfeD-like_C"/>
</dbReference>
<evidence type="ECO:0000256" key="2">
    <source>
        <dbReference type="ARBA" id="ARBA00022692"/>
    </source>
</evidence>
<dbReference type="Gene3D" id="2.40.50.140">
    <property type="entry name" value="Nucleic acid-binding proteins"/>
    <property type="match status" value="1"/>
</dbReference>
<dbReference type="PANTHER" id="PTHR33507">
    <property type="entry name" value="INNER MEMBRANE PROTEIN YBBJ"/>
    <property type="match status" value="1"/>
</dbReference>
<dbReference type="Pfam" id="PF01957">
    <property type="entry name" value="NfeD"/>
    <property type="match status" value="1"/>
</dbReference>
<keyword evidence="3 5" id="KW-1133">Transmembrane helix</keyword>
<evidence type="ECO:0000259" key="6">
    <source>
        <dbReference type="Pfam" id="PF01957"/>
    </source>
</evidence>
<keyword evidence="2 5" id="KW-0812">Transmembrane</keyword>
<comment type="subcellular location">
    <subcellularLocation>
        <location evidence="1">Membrane</location>
        <topology evidence="1">Multi-pass membrane protein</topology>
    </subcellularLocation>
</comment>
<dbReference type="InterPro" id="IPR012340">
    <property type="entry name" value="NA-bd_OB-fold"/>
</dbReference>
<dbReference type="EMBL" id="CP080590">
    <property type="protein sequence ID" value="QYO76885.1"/>
    <property type="molecule type" value="Genomic_DNA"/>
</dbReference>
<feature type="domain" description="NfeD-like C-terminal" evidence="6">
    <location>
        <begin position="94"/>
        <end position="147"/>
    </location>
</feature>
<evidence type="ECO:0000313" key="7">
    <source>
        <dbReference type="EMBL" id="QYO76885.1"/>
    </source>
</evidence>
<dbReference type="PANTHER" id="PTHR33507:SF3">
    <property type="entry name" value="INNER MEMBRANE PROTEIN YBBJ"/>
    <property type="match status" value="1"/>
</dbReference>
<evidence type="ECO:0000256" key="3">
    <source>
        <dbReference type="ARBA" id="ARBA00022989"/>
    </source>
</evidence>
<evidence type="ECO:0000256" key="4">
    <source>
        <dbReference type="ARBA" id="ARBA00023136"/>
    </source>
</evidence>
<sequence>MQIIAFLAENAPWSWIIAGLVLLALELVVPGGFLLWMGIAGILTGLLVLFQPLAWPIQWLIFGVLSLVSILIWVRLTRNRAAQTDRPLLNQRAEHFIGHEAVLEQPIVGGFGRLALGDTIWRIAGPDLPRGQKVRIVGAEGNVLRVEAA</sequence>
<keyword evidence="8" id="KW-1185">Reference proteome</keyword>
<evidence type="ECO:0000256" key="5">
    <source>
        <dbReference type="SAM" id="Phobius"/>
    </source>
</evidence>
<dbReference type="Proteomes" id="UP000825799">
    <property type="component" value="Chromosome"/>
</dbReference>
<evidence type="ECO:0000313" key="8">
    <source>
        <dbReference type="Proteomes" id="UP000825799"/>
    </source>
</evidence>
<dbReference type="InterPro" id="IPR052165">
    <property type="entry name" value="Membrane_assoc_protease"/>
</dbReference>
<proteinExistence type="predicted"/>
<dbReference type="RefSeq" id="WP_220305349.1">
    <property type="nucleotide sequence ID" value="NZ_CP080590.1"/>
</dbReference>
<name>A0ABX8WD65_9HYPH</name>
<reference evidence="7 8" key="1">
    <citation type="submission" date="2021-08" db="EMBL/GenBank/DDBJ databases">
        <title>Devosia salina sp. nov., isolated from the South China Sea sediment.</title>
        <authorList>
            <person name="Zhou Z."/>
        </authorList>
    </citation>
    <scope>NUCLEOTIDE SEQUENCE [LARGE SCALE GENOMIC DNA]</scope>
    <source>
        <strain evidence="7 8">SCS-3</strain>
    </source>
</reference>
<feature type="transmembrane region" description="Helical" evidence="5">
    <location>
        <begin position="57"/>
        <end position="76"/>
    </location>
</feature>
<keyword evidence="4 5" id="KW-0472">Membrane</keyword>
<protein>
    <submittedName>
        <fullName evidence="7">NfeD family protein</fullName>
    </submittedName>
</protein>
<gene>
    <name evidence="7" type="ORF">K1X15_20340</name>
</gene>
<feature type="transmembrane region" description="Helical" evidence="5">
    <location>
        <begin position="12"/>
        <end position="29"/>
    </location>
</feature>
<accession>A0ABX8WD65</accession>